<proteinExistence type="predicted"/>
<dbReference type="Proteomes" id="UP000059680">
    <property type="component" value="Chromosome 1"/>
</dbReference>
<sequence>MPVTSTSCACSWSATSHFLEPGGLAIQLGTTAVGFMSPPNPAFRRPPPLSSTTTPDPPVIICHSPFSSYSCLSLVK</sequence>
<organism evidence="2 3">
    <name type="scientific">Oryza sativa subsp. japonica</name>
    <name type="common">Rice</name>
    <dbReference type="NCBI Taxonomy" id="39947"/>
    <lineage>
        <taxon>Eukaryota</taxon>
        <taxon>Viridiplantae</taxon>
        <taxon>Streptophyta</taxon>
        <taxon>Embryophyta</taxon>
        <taxon>Tracheophyta</taxon>
        <taxon>Spermatophyta</taxon>
        <taxon>Magnoliopsida</taxon>
        <taxon>Liliopsida</taxon>
        <taxon>Poales</taxon>
        <taxon>Poaceae</taxon>
        <taxon>BOP clade</taxon>
        <taxon>Oryzoideae</taxon>
        <taxon>Oryzeae</taxon>
        <taxon>Oryzinae</taxon>
        <taxon>Oryza</taxon>
        <taxon>Oryza sativa</taxon>
    </lineage>
</organism>
<reference evidence="2 3" key="2">
    <citation type="journal article" date="2013" name="Plant Cell Physiol.">
        <title>Rice Annotation Project Database (RAP-DB): an integrative and interactive database for rice genomics.</title>
        <authorList>
            <person name="Sakai H."/>
            <person name="Lee S.S."/>
            <person name="Tanaka T."/>
            <person name="Numa H."/>
            <person name="Kim J."/>
            <person name="Kawahara Y."/>
            <person name="Wakimoto H."/>
            <person name="Yang C.C."/>
            <person name="Iwamoto M."/>
            <person name="Abe T."/>
            <person name="Yamada Y."/>
            <person name="Muto A."/>
            <person name="Inokuchi H."/>
            <person name="Ikemura T."/>
            <person name="Matsumoto T."/>
            <person name="Sasaki T."/>
            <person name="Itoh T."/>
        </authorList>
    </citation>
    <scope>NUCLEOTIDE SEQUENCE [LARGE SCALE GENOMIC DNA]</scope>
    <source>
        <strain evidence="3">cv. Nipponbare</strain>
    </source>
</reference>
<dbReference type="AlphaFoldDB" id="A0A0P0V0W4"/>
<reference evidence="2 3" key="3">
    <citation type="journal article" date="2013" name="Rice">
        <title>Improvement of the Oryza sativa Nipponbare reference genome using next generation sequence and optical map data.</title>
        <authorList>
            <person name="Kawahara Y."/>
            <person name="de la Bastide M."/>
            <person name="Hamilton J.P."/>
            <person name="Kanamori H."/>
            <person name="McCombie W.R."/>
            <person name="Ouyang S."/>
            <person name="Schwartz D.C."/>
            <person name="Tanaka T."/>
            <person name="Wu J."/>
            <person name="Zhou S."/>
            <person name="Childs K.L."/>
            <person name="Davidson R.M."/>
            <person name="Lin H."/>
            <person name="Quesada-Ocampo L."/>
            <person name="Vaillancourt B."/>
            <person name="Sakai H."/>
            <person name="Lee S.S."/>
            <person name="Kim J."/>
            <person name="Numa H."/>
            <person name="Itoh T."/>
            <person name="Buell C.R."/>
            <person name="Matsumoto T."/>
        </authorList>
    </citation>
    <scope>NUCLEOTIDE SEQUENCE [LARGE SCALE GENOMIC DNA]</scope>
    <source>
        <strain evidence="3">cv. Nipponbare</strain>
    </source>
</reference>
<reference evidence="3" key="1">
    <citation type="journal article" date="2005" name="Nature">
        <title>The map-based sequence of the rice genome.</title>
        <authorList>
            <consortium name="International rice genome sequencing project (IRGSP)"/>
            <person name="Matsumoto T."/>
            <person name="Wu J."/>
            <person name="Kanamori H."/>
            <person name="Katayose Y."/>
            <person name="Fujisawa M."/>
            <person name="Namiki N."/>
            <person name="Mizuno H."/>
            <person name="Yamamoto K."/>
            <person name="Antonio B.A."/>
            <person name="Baba T."/>
            <person name="Sakata K."/>
            <person name="Nagamura Y."/>
            <person name="Aoki H."/>
            <person name="Arikawa K."/>
            <person name="Arita K."/>
            <person name="Bito T."/>
            <person name="Chiden Y."/>
            <person name="Fujitsuka N."/>
            <person name="Fukunaka R."/>
            <person name="Hamada M."/>
            <person name="Harada C."/>
            <person name="Hayashi A."/>
            <person name="Hijishita S."/>
            <person name="Honda M."/>
            <person name="Hosokawa S."/>
            <person name="Ichikawa Y."/>
            <person name="Idonuma A."/>
            <person name="Iijima M."/>
            <person name="Ikeda M."/>
            <person name="Ikeno M."/>
            <person name="Ito K."/>
            <person name="Ito S."/>
            <person name="Ito T."/>
            <person name="Ito Y."/>
            <person name="Ito Y."/>
            <person name="Iwabuchi A."/>
            <person name="Kamiya K."/>
            <person name="Karasawa W."/>
            <person name="Kurita K."/>
            <person name="Katagiri S."/>
            <person name="Kikuta A."/>
            <person name="Kobayashi H."/>
            <person name="Kobayashi N."/>
            <person name="Machita K."/>
            <person name="Maehara T."/>
            <person name="Masukawa M."/>
            <person name="Mizubayashi T."/>
            <person name="Mukai Y."/>
            <person name="Nagasaki H."/>
            <person name="Nagata Y."/>
            <person name="Naito S."/>
            <person name="Nakashima M."/>
            <person name="Nakama Y."/>
            <person name="Nakamichi Y."/>
            <person name="Nakamura M."/>
            <person name="Meguro A."/>
            <person name="Negishi M."/>
            <person name="Ohta I."/>
            <person name="Ohta T."/>
            <person name="Okamoto M."/>
            <person name="Ono N."/>
            <person name="Saji S."/>
            <person name="Sakaguchi M."/>
            <person name="Sakai K."/>
            <person name="Shibata M."/>
            <person name="Shimokawa T."/>
            <person name="Song J."/>
            <person name="Takazaki Y."/>
            <person name="Terasawa K."/>
            <person name="Tsugane M."/>
            <person name="Tsuji K."/>
            <person name="Ueda S."/>
            <person name="Waki K."/>
            <person name="Yamagata H."/>
            <person name="Yamamoto M."/>
            <person name="Yamamoto S."/>
            <person name="Yamane H."/>
            <person name="Yoshiki S."/>
            <person name="Yoshihara R."/>
            <person name="Yukawa K."/>
            <person name="Zhong H."/>
            <person name="Yano M."/>
            <person name="Yuan Q."/>
            <person name="Ouyang S."/>
            <person name="Liu J."/>
            <person name="Jones K.M."/>
            <person name="Gansberger K."/>
            <person name="Moffat K."/>
            <person name="Hill J."/>
            <person name="Bera J."/>
            <person name="Fadrosh D."/>
            <person name="Jin S."/>
            <person name="Johri S."/>
            <person name="Kim M."/>
            <person name="Overton L."/>
            <person name="Reardon M."/>
            <person name="Tsitrin T."/>
            <person name="Vuong H."/>
            <person name="Weaver B."/>
            <person name="Ciecko A."/>
            <person name="Tallon L."/>
            <person name="Jackson J."/>
            <person name="Pai G."/>
            <person name="Aken S.V."/>
            <person name="Utterback T."/>
            <person name="Reidmuller S."/>
            <person name="Feldblyum T."/>
            <person name="Hsiao J."/>
            <person name="Zismann V."/>
            <person name="Iobst S."/>
            <person name="de Vazeille A.R."/>
            <person name="Buell C.R."/>
            <person name="Ying K."/>
            <person name="Li Y."/>
            <person name="Lu T."/>
            <person name="Huang Y."/>
            <person name="Zhao Q."/>
            <person name="Feng Q."/>
            <person name="Zhang L."/>
            <person name="Zhu J."/>
            <person name="Weng Q."/>
            <person name="Mu J."/>
            <person name="Lu Y."/>
            <person name="Fan D."/>
            <person name="Liu Y."/>
            <person name="Guan J."/>
            <person name="Zhang Y."/>
            <person name="Yu S."/>
            <person name="Liu X."/>
            <person name="Zhang Y."/>
            <person name="Hong G."/>
            <person name="Han B."/>
            <person name="Choisne N."/>
            <person name="Demange N."/>
            <person name="Orjeda G."/>
            <person name="Samain S."/>
            <person name="Cattolico L."/>
            <person name="Pelletier E."/>
            <person name="Couloux A."/>
            <person name="Segurens B."/>
            <person name="Wincker P."/>
            <person name="D'Hont A."/>
            <person name="Scarpelli C."/>
            <person name="Weissenbach J."/>
            <person name="Salanoubat M."/>
            <person name="Quetier F."/>
            <person name="Yu Y."/>
            <person name="Kim H.R."/>
            <person name="Rambo T."/>
            <person name="Currie J."/>
            <person name="Collura K."/>
            <person name="Luo M."/>
            <person name="Yang T."/>
            <person name="Ammiraju J.S.S."/>
            <person name="Engler F."/>
            <person name="Soderlund C."/>
            <person name="Wing R.A."/>
            <person name="Palmer L.E."/>
            <person name="de la Bastide M."/>
            <person name="Spiegel L."/>
            <person name="Nascimento L."/>
            <person name="Zutavern T."/>
            <person name="O'Shaughnessy A."/>
            <person name="Dike S."/>
            <person name="Dedhia N."/>
            <person name="Preston R."/>
            <person name="Balija V."/>
            <person name="McCombie W.R."/>
            <person name="Chow T."/>
            <person name="Chen H."/>
            <person name="Chung M."/>
            <person name="Chen C."/>
            <person name="Shaw J."/>
            <person name="Wu H."/>
            <person name="Hsiao K."/>
            <person name="Chao Y."/>
            <person name="Chu M."/>
            <person name="Cheng C."/>
            <person name="Hour A."/>
            <person name="Lee P."/>
            <person name="Lin S."/>
            <person name="Lin Y."/>
            <person name="Liou J."/>
            <person name="Liu S."/>
            <person name="Hsing Y."/>
            <person name="Raghuvanshi S."/>
            <person name="Mohanty A."/>
            <person name="Bharti A.K."/>
            <person name="Gaur A."/>
            <person name="Gupta V."/>
            <person name="Kumar D."/>
            <person name="Ravi V."/>
            <person name="Vij S."/>
            <person name="Kapur A."/>
            <person name="Khurana P."/>
            <person name="Khurana P."/>
            <person name="Khurana J.P."/>
            <person name="Tyagi A.K."/>
            <person name="Gaikwad K."/>
            <person name="Singh A."/>
            <person name="Dalal V."/>
            <person name="Srivastava S."/>
            <person name="Dixit A."/>
            <person name="Pal A.K."/>
            <person name="Ghazi I.A."/>
            <person name="Yadav M."/>
            <person name="Pandit A."/>
            <person name="Bhargava A."/>
            <person name="Sureshbabu K."/>
            <person name="Batra K."/>
            <person name="Sharma T.R."/>
            <person name="Mohapatra T."/>
            <person name="Singh N.K."/>
            <person name="Messing J."/>
            <person name="Nelson A.B."/>
            <person name="Fuks G."/>
            <person name="Kavchok S."/>
            <person name="Keizer G."/>
            <person name="Linton E."/>
            <person name="Llaca V."/>
            <person name="Song R."/>
            <person name="Tanyolac B."/>
            <person name="Young S."/>
            <person name="Ho-Il K."/>
            <person name="Hahn J.H."/>
            <person name="Sangsakoo G."/>
            <person name="Vanavichit A."/>
            <person name="de Mattos Luiz.A.T."/>
            <person name="Zimmer P.D."/>
            <person name="Malone G."/>
            <person name="Dellagostin O."/>
            <person name="de Oliveira A.C."/>
            <person name="Bevan M."/>
            <person name="Bancroft I."/>
            <person name="Minx P."/>
            <person name="Cordum H."/>
            <person name="Wilson R."/>
            <person name="Cheng Z."/>
            <person name="Jin W."/>
            <person name="Jiang J."/>
            <person name="Leong S.A."/>
            <person name="Iwama H."/>
            <person name="Gojobori T."/>
            <person name="Itoh T."/>
            <person name="Niimura Y."/>
            <person name="Fujii Y."/>
            <person name="Habara T."/>
            <person name="Sakai H."/>
            <person name="Sato Y."/>
            <person name="Wilson G."/>
            <person name="Kumar K."/>
            <person name="McCouch S."/>
            <person name="Juretic N."/>
            <person name="Hoen D."/>
            <person name="Wright S."/>
            <person name="Bruskiewich R."/>
            <person name="Bureau T."/>
            <person name="Miyao A."/>
            <person name="Hirochika H."/>
            <person name="Nishikawa T."/>
            <person name="Kadowaki K."/>
            <person name="Sugiura M."/>
            <person name="Burr B."/>
            <person name="Sasaki T."/>
        </authorList>
    </citation>
    <scope>NUCLEOTIDE SEQUENCE [LARGE SCALE GENOMIC DNA]</scope>
    <source>
        <strain evidence="3">cv. Nipponbare</strain>
    </source>
</reference>
<gene>
    <name evidence="2" type="ordered locus">Os01g0269950</name>
    <name evidence="2" type="ORF">OSNPB_010269950</name>
</gene>
<dbReference type="InParanoid" id="A0A0P0V0W4"/>
<evidence type="ECO:0000313" key="3">
    <source>
        <dbReference type="Proteomes" id="UP000059680"/>
    </source>
</evidence>
<dbReference type="EMBL" id="AP014957">
    <property type="protein sequence ID" value="BAS71498.1"/>
    <property type="molecule type" value="Genomic_DNA"/>
</dbReference>
<protein>
    <submittedName>
        <fullName evidence="2">Os01g0269950 protein</fullName>
    </submittedName>
</protein>
<feature type="compositionally biased region" description="Pro residues" evidence="1">
    <location>
        <begin position="38"/>
        <end position="49"/>
    </location>
</feature>
<dbReference type="PaxDb" id="39947-A0A0P0V0W4"/>
<name>A0A0P0V0W4_ORYSJ</name>
<evidence type="ECO:0000313" key="2">
    <source>
        <dbReference type="EMBL" id="BAS71498.1"/>
    </source>
</evidence>
<evidence type="ECO:0000256" key="1">
    <source>
        <dbReference type="SAM" id="MobiDB-lite"/>
    </source>
</evidence>
<feature type="region of interest" description="Disordered" evidence="1">
    <location>
        <begin position="37"/>
        <end position="56"/>
    </location>
</feature>
<keyword evidence="3" id="KW-1185">Reference proteome</keyword>
<dbReference type="Gramene" id="Os01t0269950-00">
    <property type="protein sequence ID" value="Os01t0269950-00"/>
    <property type="gene ID" value="Os01g0269950"/>
</dbReference>
<accession>A0A0P0V0W4</accession>